<dbReference type="InterPro" id="IPR000089">
    <property type="entry name" value="Biotin_lipoyl"/>
</dbReference>
<evidence type="ECO:0000256" key="7">
    <source>
        <dbReference type="ARBA" id="ARBA00023211"/>
    </source>
</evidence>
<comment type="pathway">
    <text evidence="1">Metabolic intermediate metabolism; propanoyl-CoA degradation; succinyl-CoA from propanoyl-CoA: step 1/3.</text>
</comment>
<dbReference type="GO" id="GO:0004658">
    <property type="term" value="F:propionyl-CoA carboxylase activity"/>
    <property type="evidence" value="ECO:0007669"/>
    <property type="project" value="UniProtKB-EC"/>
</dbReference>
<evidence type="ECO:0000256" key="8">
    <source>
        <dbReference type="ARBA" id="ARBA00023267"/>
    </source>
</evidence>
<evidence type="ECO:0000256" key="1">
    <source>
        <dbReference type="ARBA" id="ARBA00005060"/>
    </source>
</evidence>
<dbReference type="PROSITE" id="PS50968">
    <property type="entry name" value="BIOTINYL_LIPOYL"/>
    <property type="match status" value="1"/>
</dbReference>
<evidence type="ECO:0000256" key="6">
    <source>
        <dbReference type="ARBA" id="ARBA00023098"/>
    </source>
</evidence>
<accession>A0A2G9TEU0</accession>
<dbReference type="GO" id="GO:0016042">
    <property type="term" value="P:lipid catabolic process"/>
    <property type="evidence" value="ECO:0007669"/>
    <property type="project" value="UniProtKB-KW"/>
</dbReference>
<dbReference type="Pfam" id="PF18140">
    <property type="entry name" value="PCC_BT"/>
    <property type="match status" value="1"/>
</dbReference>
<dbReference type="Pfam" id="PF00364">
    <property type="entry name" value="Biotin_lipoyl"/>
    <property type="match status" value="1"/>
</dbReference>
<keyword evidence="12" id="KW-1185">Reference proteome</keyword>
<evidence type="ECO:0000313" key="12">
    <source>
        <dbReference type="Proteomes" id="UP000230423"/>
    </source>
</evidence>
<dbReference type="InterPro" id="IPR041265">
    <property type="entry name" value="PCC_BT"/>
</dbReference>
<dbReference type="Gene3D" id="2.40.50.100">
    <property type="match status" value="1"/>
</dbReference>
<sequence>MLSLHRFTVQLPSLNGEQRKIHNVDVYFEDADQNKARVLVDKRKISVDGDLNLAHPVIHLSTGAKAKIATQIVGKRAGEITILFKGSPFKIKVLPEQALEFLKYMKEKPKLDLSTVVLAPMPGAIKSVSAKVGDMVSEGQELVVMEAMKMQNSLHAGKTGKVKTVNVKVGDTVDEAQVLVELE</sequence>
<evidence type="ECO:0000313" key="11">
    <source>
        <dbReference type="EMBL" id="PIO56465.1"/>
    </source>
</evidence>
<gene>
    <name evidence="11" type="ORF">TELCIR_22135</name>
</gene>
<dbReference type="OrthoDB" id="196847at2759"/>
<proteinExistence type="predicted"/>
<dbReference type="EC" id="6.4.1.3" evidence="2"/>
<dbReference type="PANTHER" id="PTHR18866">
    <property type="entry name" value="CARBOXYLASE:PYRUVATE/ACETYL-COA/PROPIONYL-COA CARBOXYLASE"/>
    <property type="match status" value="1"/>
</dbReference>
<keyword evidence="7" id="KW-0464">Manganese</keyword>
<evidence type="ECO:0000256" key="2">
    <source>
        <dbReference type="ARBA" id="ARBA00013050"/>
    </source>
</evidence>
<dbReference type="UniPathway" id="UPA00945">
    <property type="reaction ID" value="UER00908"/>
</dbReference>
<organism evidence="11 12">
    <name type="scientific">Teladorsagia circumcincta</name>
    <name type="common">Brown stomach worm</name>
    <name type="synonym">Ostertagia circumcincta</name>
    <dbReference type="NCBI Taxonomy" id="45464"/>
    <lineage>
        <taxon>Eukaryota</taxon>
        <taxon>Metazoa</taxon>
        <taxon>Ecdysozoa</taxon>
        <taxon>Nematoda</taxon>
        <taxon>Chromadorea</taxon>
        <taxon>Rhabditida</taxon>
        <taxon>Rhabditina</taxon>
        <taxon>Rhabditomorpha</taxon>
        <taxon>Strongyloidea</taxon>
        <taxon>Trichostrongylidae</taxon>
        <taxon>Teladorsagia</taxon>
    </lineage>
</organism>
<dbReference type="CDD" id="cd06850">
    <property type="entry name" value="biotinyl_domain"/>
    <property type="match status" value="1"/>
</dbReference>
<protein>
    <recommendedName>
        <fullName evidence="2">propionyl-CoA carboxylase</fullName>
        <ecNumber evidence="2">6.4.1.3</ecNumber>
    </recommendedName>
</protein>
<dbReference type="GO" id="GO:0005739">
    <property type="term" value="C:mitochondrion"/>
    <property type="evidence" value="ECO:0007669"/>
    <property type="project" value="TreeGrafter"/>
</dbReference>
<dbReference type="EMBL" id="KZ376365">
    <property type="protein sequence ID" value="PIO56465.1"/>
    <property type="molecule type" value="Genomic_DNA"/>
</dbReference>
<dbReference type="PANTHER" id="PTHR18866:SF33">
    <property type="entry name" value="METHYLCROTONOYL-COA CARBOXYLASE SUBUNIT ALPHA, MITOCHONDRIAL-RELATED"/>
    <property type="match status" value="1"/>
</dbReference>
<dbReference type="InterPro" id="IPR050856">
    <property type="entry name" value="Biotin_carboxylase_complex"/>
</dbReference>
<dbReference type="AlphaFoldDB" id="A0A2G9TEU0"/>
<reference evidence="11 12" key="1">
    <citation type="submission" date="2015-09" db="EMBL/GenBank/DDBJ databases">
        <title>Draft genome of the parasitic nematode Teladorsagia circumcincta isolate WARC Sus (inbred).</title>
        <authorList>
            <person name="Mitreva M."/>
        </authorList>
    </citation>
    <scope>NUCLEOTIDE SEQUENCE [LARGE SCALE GENOMIC DNA]</scope>
    <source>
        <strain evidence="11 12">S</strain>
    </source>
</reference>
<dbReference type="Gene3D" id="3.30.700.30">
    <property type="match status" value="1"/>
</dbReference>
<keyword evidence="6" id="KW-0443">Lipid metabolism</keyword>
<evidence type="ECO:0000256" key="3">
    <source>
        <dbReference type="ARBA" id="ARBA00022723"/>
    </source>
</evidence>
<comment type="catalytic activity">
    <reaction evidence="9">
        <text>propanoyl-CoA + hydrogencarbonate + ATP = (S)-methylmalonyl-CoA + ADP + phosphate + H(+)</text>
        <dbReference type="Rhea" id="RHEA:23720"/>
        <dbReference type="ChEBI" id="CHEBI:15378"/>
        <dbReference type="ChEBI" id="CHEBI:17544"/>
        <dbReference type="ChEBI" id="CHEBI:30616"/>
        <dbReference type="ChEBI" id="CHEBI:43474"/>
        <dbReference type="ChEBI" id="CHEBI:57327"/>
        <dbReference type="ChEBI" id="CHEBI:57392"/>
        <dbReference type="ChEBI" id="CHEBI:456216"/>
        <dbReference type="EC" id="6.4.1.3"/>
    </reaction>
    <physiologicalReaction direction="left-to-right" evidence="9">
        <dbReference type="Rhea" id="RHEA:23721"/>
    </physiologicalReaction>
</comment>
<evidence type="ECO:0000256" key="4">
    <source>
        <dbReference type="ARBA" id="ARBA00022842"/>
    </source>
</evidence>
<dbReference type="GO" id="GO:0046872">
    <property type="term" value="F:metal ion binding"/>
    <property type="evidence" value="ECO:0007669"/>
    <property type="project" value="UniProtKB-KW"/>
</dbReference>
<keyword evidence="5" id="KW-0442">Lipid degradation</keyword>
<evidence type="ECO:0000256" key="9">
    <source>
        <dbReference type="ARBA" id="ARBA00049495"/>
    </source>
</evidence>
<dbReference type="InterPro" id="IPR011053">
    <property type="entry name" value="Single_hybrid_motif"/>
</dbReference>
<dbReference type="Proteomes" id="UP000230423">
    <property type="component" value="Unassembled WGS sequence"/>
</dbReference>
<dbReference type="SUPFAM" id="SSF51230">
    <property type="entry name" value="Single hybrid motif"/>
    <property type="match status" value="1"/>
</dbReference>
<evidence type="ECO:0000259" key="10">
    <source>
        <dbReference type="PROSITE" id="PS50968"/>
    </source>
</evidence>
<name>A0A2G9TEU0_TELCI</name>
<keyword evidence="8" id="KW-0092">Biotin</keyword>
<evidence type="ECO:0000256" key="5">
    <source>
        <dbReference type="ARBA" id="ARBA00022963"/>
    </source>
</evidence>
<dbReference type="InterPro" id="IPR001882">
    <property type="entry name" value="Biotin_BS"/>
</dbReference>
<dbReference type="PROSITE" id="PS00188">
    <property type="entry name" value="BIOTIN"/>
    <property type="match status" value="1"/>
</dbReference>
<keyword evidence="4" id="KW-0460">Magnesium</keyword>
<feature type="domain" description="Lipoyl-binding" evidence="10">
    <location>
        <begin position="108"/>
        <end position="183"/>
    </location>
</feature>
<dbReference type="FunFam" id="2.40.50.100:FF:000003">
    <property type="entry name" value="Acetyl-CoA carboxylase biotin carboxyl carrier protein"/>
    <property type="match status" value="1"/>
</dbReference>
<keyword evidence="3" id="KW-0479">Metal-binding</keyword>